<protein>
    <submittedName>
        <fullName evidence="1">Uncharacterized protein</fullName>
    </submittedName>
</protein>
<gene>
    <name evidence="1" type="ORF">DPEC_G00210140</name>
</gene>
<dbReference type="Proteomes" id="UP001157502">
    <property type="component" value="Chromosome 17"/>
</dbReference>
<sequence length="1144" mass="130500">MLQGPVRFTDHPLRPRQCLQTSIIPPSEELLRNVEKLWQVDTLPFRNEKEVTRSKQDQEAISLLEAKTIRVDIDGVLRYATPLLRKKDMPRFQAPREAVIPSLRSTERRLAKDPEKVAAYRIEMEKLAQAGSIKKLGPDTPTQESESWYIPHHMVSHNGKNRIVFNCSYQFNNQNLNDSLLPGPPLGASLLGVLLRFREHAVGISGDIKGMFHQVQLLPEDRPLLRFLWRQEKEEPPDEFEWQVLPFGTTCSPCCATFALQRHVAENSEPGEDVRVSVERCFYVDNCLQSLPSPAEARQLVDKLRNILKSGGFELRQWASNDQSVVSHLPKEARSDSLELWITQEKEEQPESTLGLSWHCPTDTLGYKHRAVKYGTPTMRNIYKVLASQYDPLGFILPYTTRAKVLVQRLWDKRRDWDDPLLPLDLLQAWNSWEEELQSLPSINLPRCYEPKQVDRSNVIREVHVFCDASEKAYGSVAYMRTEDSNGKLHLSFIMARSRVAPKQLHSMPRLELCAAVTGAQLAKLLEKELTLKIDKTTLWTDSTTVLTWLQSESCRFKVFVGTRVAEIQELTNCQAWRYVDSARNPADDITRGKTLQDLAKPNRWSQGPPFLLQDLEQWPVMPHTGTEEDTAELRKSAFCGHTSVSPNPQGSDEIQCTTWKELLEVTTRELHGAASQGGDPKAEDYREAEAHIFRRIQQECFPDELRLLKAGKAVGTSSRLLTLAPELDDTGELIRVGGRLRRAENLDYATAHPIVLDPTHHFTRLLIKDYDSRLCHPGPERVFAEMRRTFWILRGREAIRRFQHSCMDCRRWKSRPVVPKMADLPAARQRLCKPVFYSTGTDCFGPFQVKLGRRLEKRWGIIFKCLTTRAVHLDILNNLSTDSFLMAFRRFIARRGTPSEIFSDQGTNFRGGERELHEAFKDLSPDLQAQLAGQRVSFHFNPPASPHFGGVWEREIRSVKTALYTTVGAQPVAEEVLRTVLIEVEGILNSKPLGYVSSDVTDLDPVTPNLLLMGRLDGSLPQVVYPESEILCKRQWRHSQVLSDHFWSSYIRHYLPSLQVRQKWHTSPADLKENVVVMLVDPQLPRALWPIGRVLKVHTSADGHVRSAEVEIKGKTYTRPVARLVALPAIPDSGPTTDPVQKV</sequence>
<evidence type="ECO:0000313" key="2">
    <source>
        <dbReference type="Proteomes" id="UP001157502"/>
    </source>
</evidence>
<comment type="caution">
    <text evidence="1">The sequence shown here is derived from an EMBL/GenBank/DDBJ whole genome shotgun (WGS) entry which is preliminary data.</text>
</comment>
<reference evidence="1" key="1">
    <citation type="submission" date="2021-05" db="EMBL/GenBank/DDBJ databases">
        <authorList>
            <person name="Pan Q."/>
            <person name="Jouanno E."/>
            <person name="Zahm M."/>
            <person name="Klopp C."/>
            <person name="Cabau C."/>
            <person name="Louis A."/>
            <person name="Berthelot C."/>
            <person name="Parey E."/>
            <person name="Roest Crollius H."/>
            <person name="Montfort J."/>
            <person name="Robinson-Rechavi M."/>
            <person name="Bouchez O."/>
            <person name="Lampietro C."/>
            <person name="Lopez Roques C."/>
            <person name="Donnadieu C."/>
            <person name="Postlethwait J."/>
            <person name="Bobe J."/>
            <person name="Dillon D."/>
            <person name="Chandos A."/>
            <person name="von Hippel F."/>
            <person name="Guiguen Y."/>
        </authorList>
    </citation>
    <scope>NUCLEOTIDE SEQUENCE</scope>
    <source>
        <strain evidence="1">YG-Jan2019</strain>
    </source>
</reference>
<evidence type="ECO:0000313" key="1">
    <source>
        <dbReference type="EMBL" id="KAJ7998934.1"/>
    </source>
</evidence>
<name>A0ACC2G5B1_DALPE</name>
<organism evidence="1 2">
    <name type="scientific">Dallia pectoralis</name>
    <name type="common">Alaska blackfish</name>
    <dbReference type="NCBI Taxonomy" id="75939"/>
    <lineage>
        <taxon>Eukaryota</taxon>
        <taxon>Metazoa</taxon>
        <taxon>Chordata</taxon>
        <taxon>Craniata</taxon>
        <taxon>Vertebrata</taxon>
        <taxon>Euteleostomi</taxon>
        <taxon>Actinopterygii</taxon>
        <taxon>Neopterygii</taxon>
        <taxon>Teleostei</taxon>
        <taxon>Protacanthopterygii</taxon>
        <taxon>Esociformes</taxon>
        <taxon>Umbridae</taxon>
        <taxon>Dallia</taxon>
    </lineage>
</organism>
<accession>A0ACC2G5B1</accession>
<proteinExistence type="predicted"/>
<keyword evidence="2" id="KW-1185">Reference proteome</keyword>
<dbReference type="EMBL" id="CM055744">
    <property type="protein sequence ID" value="KAJ7998934.1"/>
    <property type="molecule type" value="Genomic_DNA"/>
</dbReference>